<feature type="signal peptide" evidence="8">
    <location>
        <begin position="1"/>
        <end position="24"/>
    </location>
</feature>
<dbReference type="PRINTS" id="PR00723">
    <property type="entry name" value="SUBTILISIN"/>
</dbReference>
<feature type="domain" description="Inhibitor I9" evidence="10">
    <location>
        <begin position="47"/>
        <end position="121"/>
    </location>
</feature>
<keyword evidence="2 6" id="KW-0645">Protease</keyword>
<dbReference type="Gene3D" id="3.30.70.80">
    <property type="entry name" value="Peptidase S8 propeptide/proteinase inhibitor I9"/>
    <property type="match status" value="1"/>
</dbReference>
<dbReference type="InterPro" id="IPR010259">
    <property type="entry name" value="S8pro/Inhibitor_I9"/>
</dbReference>
<name>A0A2R4SYX2_9ACTN</name>
<dbReference type="SUPFAM" id="SSF52743">
    <property type="entry name" value="Subtilisin-like"/>
    <property type="match status" value="1"/>
</dbReference>
<keyword evidence="8" id="KW-0732">Signal</keyword>
<dbReference type="PROSITE" id="PS51892">
    <property type="entry name" value="SUBTILASE"/>
    <property type="match status" value="1"/>
</dbReference>
<dbReference type="PANTHER" id="PTHR43806:SF11">
    <property type="entry name" value="CEREVISIN-RELATED"/>
    <property type="match status" value="1"/>
</dbReference>
<dbReference type="InterPro" id="IPR022398">
    <property type="entry name" value="Peptidase_S8_His-AS"/>
</dbReference>
<dbReference type="PROSITE" id="PS00138">
    <property type="entry name" value="SUBTILASE_SER"/>
    <property type="match status" value="1"/>
</dbReference>
<keyword evidence="4 6" id="KW-0720">Serine protease</keyword>
<dbReference type="Pfam" id="PF00082">
    <property type="entry name" value="Peptidase_S8"/>
    <property type="match status" value="1"/>
</dbReference>
<dbReference type="GO" id="GO:0005615">
    <property type="term" value="C:extracellular space"/>
    <property type="evidence" value="ECO:0007669"/>
    <property type="project" value="TreeGrafter"/>
</dbReference>
<evidence type="ECO:0000256" key="6">
    <source>
        <dbReference type="PROSITE-ProRule" id="PRU01240"/>
    </source>
</evidence>
<dbReference type="GO" id="GO:0004252">
    <property type="term" value="F:serine-type endopeptidase activity"/>
    <property type="evidence" value="ECO:0007669"/>
    <property type="project" value="UniProtKB-UniRule"/>
</dbReference>
<evidence type="ECO:0000259" key="9">
    <source>
        <dbReference type="Pfam" id="PF00082"/>
    </source>
</evidence>
<proteinExistence type="inferred from homology"/>
<feature type="active site" description="Charge relay system" evidence="5 6">
    <location>
        <position position="191"/>
    </location>
</feature>
<dbReference type="InterPro" id="IPR023828">
    <property type="entry name" value="Peptidase_S8_Ser-AS"/>
</dbReference>
<dbReference type="GeneID" id="55655095"/>
<evidence type="ECO:0000256" key="8">
    <source>
        <dbReference type="SAM" id="SignalP"/>
    </source>
</evidence>
<evidence type="ECO:0000259" key="10">
    <source>
        <dbReference type="Pfam" id="PF05922"/>
    </source>
</evidence>
<evidence type="ECO:0000313" key="11">
    <source>
        <dbReference type="EMBL" id="AVZ72059.1"/>
    </source>
</evidence>
<evidence type="ECO:0000313" key="12">
    <source>
        <dbReference type="Proteomes" id="UP000244201"/>
    </source>
</evidence>
<evidence type="ECO:0000256" key="5">
    <source>
        <dbReference type="PIRSR" id="PIRSR615500-1"/>
    </source>
</evidence>
<protein>
    <submittedName>
        <fullName evidence="11">Peptidase S8</fullName>
    </submittedName>
</protein>
<feature type="active site" description="Charge relay system" evidence="5 6">
    <location>
        <position position="373"/>
    </location>
</feature>
<sequence length="430" mass="43744">MPKTFGIALLALVLAAASPTPAVAQTAASPTPAVAKASAQSDQIPGRYIVTLKDTAAPDGAEMNEAVDTAVEQASTLGARVQHVYRYALHGYSASMSPSVAATLADDPRVRSVEPDRLVHATAQSTPTGVDRAEADKSPTAAIDGVDTRVNADVAVIDTGIAPNHPDLNVYRAGGKNCWLSLLPPSDFHGHGTHVAGTIGALDNGTGVVGTAPGVRLWPVQVLSPLGSGSTSNVICGIDHVTEHADEIDVANMSLGGSGTDDGNCGKTNNDAMHQAICNSVAQGVTYAVAAGNDHSDAANMVPAAYDEVITVSALADFDGKPGGLAGATCRSDVDDTFANFSNYGPDVDLIAPGVCIRSTSSSGGYTTMSGTSMAAPHVAGGAALYRATHPGASPQTVKAALQAAGSFDWTWPSQDGDGTKERLLRLTSF</sequence>
<dbReference type="KEGG" id="slk:SLUN_07450"/>
<keyword evidence="3 6" id="KW-0378">Hydrolase</keyword>
<dbReference type="PANTHER" id="PTHR43806">
    <property type="entry name" value="PEPTIDASE S8"/>
    <property type="match status" value="1"/>
</dbReference>
<dbReference type="RefSeq" id="WP_108147742.1">
    <property type="nucleotide sequence ID" value="NZ_CP026304.1"/>
</dbReference>
<dbReference type="EMBL" id="CP026304">
    <property type="protein sequence ID" value="AVZ72059.1"/>
    <property type="molecule type" value="Genomic_DNA"/>
</dbReference>
<dbReference type="Gene3D" id="3.40.50.200">
    <property type="entry name" value="Peptidase S8/S53 domain"/>
    <property type="match status" value="1"/>
</dbReference>
<evidence type="ECO:0000256" key="7">
    <source>
        <dbReference type="RuleBase" id="RU003355"/>
    </source>
</evidence>
<comment type="similarity">
    <text evidence="1 6 7">Belongs to the peptidase S8 family.</text>
</comment>
<dbReference type="PROSITE" id="PS00137">
    <property type="entry name" value="SUBTILASE_HIS"/>
    <property type="match status" value="1"/>
</dbReference>
<feature type="domain" description="Peptidase S8/S53" evidence="9">
    <location>
        <begin position="154"/>
        <end position="403"/>
    </location>
</feature>
<dbReference type="AlphaFoldDB" id="A0A2R4SYX2"/>
<dbReference type="Pfam" id="PF05922">
    <property type="entry name" value="Inhibitor_I9"/>
    <property type="match status" value="1"/>
</dbReference>
<dbReference type="SUPFAM" id="SSF54897">
    <property type="entry name" value="Protease propeptides/inhibitors"/>
    <property type="match status" value="1"/>
</dbReference>
<evidence type="ECO:0000256" key="4">
    <source>
        <dbReference type="ARBA" id="ARBA00022825"/>
    </source>
</evidence>
<dbReference type="InterPro" id="IPR036852">
    <property type="entry name" value="Peptidase_S8/S53_dom_sf"/>
</dbReference>
<dbReference type="InterPro" id="IPR015500">
    <property type="entry name" value="Peptidase_S8_subtilisin-rel"/>
</dbReference>
<dbReference type="InterPro" id="IPR000209">
    <property type="entry name" value="Peptidase_S8/S53_dom"/>
</dbReference>
<dbReference type="PROSITE" id="PS00136">
    <property type="entry name" value="SUBTILASE_ASP"/>
    <property type="match status" value="1"/>
</dbReference>
<dbReference type="OrthoDB" id="9766923at2"/>
<dbReference type="InterPro" id="IPR050131">
    <property type="entry name" value="Peptidase_S8_subtilisin-like"/>
</dbReference>
<keyword evidence="12" id="KW-1185">Reference proteome</keyword>
<gene>
    <name evidence="11" type="ORF">SLUN_07450</name>
</gene>
<reference evidence="11 12" key="1">
    <citation type="submission" date="2018-01" db="EMBL/GenBank/DDBJ databases">
        <title>Complete genome sequence of Streptomyces lunaelactis MM109T, a Ferroverdin A producer isolated from cave moonmilk deposits.</title>
        <authorList>
            <person name="Naome A."/>
            <person name="Martinet L."/>
            <person name="Maciejewska M."/>
            <person name="Anderssen S."/>
            <person name="Adam D."/>
            <person name="Tenconi E."/>
            <person name="Deflandre B."/>
            <person name="Arguelles-Arias A."/>
            <person name="Calusinska M."/>
            <person name="Copieters W."/>
            <person name="Karim L."/>
            <person name="Hanikenne M."/>
            <person name="Baurain D."/>
            <person name="van Wezel G."/>
            <person name="Smargiasso N."/>
            <person name="de Pauw E."/>
            <person name="Delfosse P."/>
            <person name="Rigali S."/>
        </authorList>
    </citation>
    <scope>NUCLEOTIDE SEQUENCE [LARGE SCALE GENOMIC DNA]</scope>
    <source>
        <strain evidence="11 12">MM109</strain>
    </source>
</reference>
<dbReference type="GO" id="GO:0006508">
    <property type="term" value="P:proteolysis"/>
    <property type="evidence" value="ECO:0007669"/>
    <property type="project" value="UniProtKB-KW"/>
</dbReference>
<evidence type="ECO:0000256" key="3">
    <source>
        <dbReference type="ARBA" id="ARBA00022801"/>
    </source>
</evidence>
<feature type="chain" id="PRO_5015357176" evidence="8">
    <location>
        <begin position="25"/>
        <end position="430"/>
    </location>
</feature>
<evidence type="ECO:0000256" key="2">
    <source>
        <dbReference type="ARBA" id="ARBA00022670"/>
    </source>
</evidence>
<evidence type="ECO:0000256" key="1">
    <source>
        <dbReference type="ARBA" id="ARBA00011073"/>
    </source>
</evidence>
<dbReference type="InterPro" id="IPR023827">
    <property type="entry name" value="Peptidase_S8_Asp-AS"/>
</dbReference>
<accession>A0A2R4SYX2</accession>
<feature type="active site" description="Charge relay system" evidence="5 6">
    <location>
        <position position="158"/>
    </location>
</feature>
<organism evidence="11 12">
    <name type="scientific">Streptomyces lunaelactis</name>
    <dbReference type="NCBI Taxonomy" id="1535768"/>
    <lineage>
        <taxon>Bacteria</taxon>
        <taxon>Bacillati</taxon>
        <taxon>Actinomycetota</taxon>
        <taxon>Actinomycetes</taxon>
        <taxon>Kitasatosporales</taxon>
        <taxon>Streptomycetaceae</taxon>
        <taxon>Streptomyces</taxon>
    </lineage>
</organism>
<dbReference type="InterPro" id="IPR037045">
    <property type="entry name" value="S8pro/Inhibitor_I9_sf"/>
</dbReference>
<dbReference type="Proteomes" id="UP000244201">
    <property type="component" value="Chromosome"/>
</dbReference>